<dbReference type="AlphaFoldDB" id="A0AAP8PF91"/>
<organism evidence="1 2">
    <name type="scientific">Serratia marcescens</name>
    <dbReference type="NCBI Taxonomy" id="615"/>
    <lineage>
        <taxon>Bacteria</taxon>
        <taxon>Pseudomonadati</taxon>
        <taxon>Pseudomonadota</taxon>
        <taxon>Gammaproteobacteria</taxon>
        <taxon>Enterobacterales</taxon>
        <taxon>Yersiniaceae</taxon>
        <taxon>Serratia</taxon>
    </lineage>
</organism>
<comment type="caution">
    <text evidence="1">The sequence shown here is derived from an EMBL/GenBank/DDBJ whole genome shotgun (WGS) entry which is preliminary data.</text>
</comment>
<dbReference type="InterPro" id="IPR014894">
    <property type="entry name" value="DcrB/EagT6"/>
</dbReference>
<reference evidence="2" key="1">
    <citation type="submission" date="2017-12" db="EMBL/GenBank/DDBJ databases">
        <title>FDA dAtabase for Regulatory Grade micrObial Sequences (FDA-ARGOS): Supporting development and validation of Infectious Disease Dx tests.</title>
        <authorList>
            <person name="Campos J."/>
            <person name="Goldberg B."/>
            <person name="Tallon L."/>
            <person name="Sadzewicz L."/>
            <person name="Sengamalay N."/>
            <person name="Ott S."/>
            <person name="Godinez A."/>
            <person name="Nagaraj S."/>
            <person name="Vavikolanu K."/>
            <person name="Vyas G."/>
            <person name="Nadendla S."/>
            <person name="Aluvathingal J."/>
            <person name="Geyer C."/>
            <person name="Nandy P."/>
            <person name="Hobson J."/>
            <person name="Sichtig H."/>
        </authorList>
    </citation>
    <scope>NUCLEOTIDE SEQUENCE [LARGE SCALE GENOMIC DNA]</scope>
    <source>
        <strain evidence="2">FDAARGOS_79</strain>
    </source>
</reference>
<evidence type="ECO:0000313" key="2">
    <source>
        <dbReference type="Proteomes" id="UP000030378"/>
    </source>
</evidence>
<sequence>MHDPSYSAFTEGCIALPEDYVDRTVNVLLAGDDVSPSVNISRDALQVLNRYRAA</sequence>
<dbReference type="InterPro" id="IPR016123">
    <property type="entry name" value="Mog1/PsbP_a/b/a-sand"/>
</dbReference>
<dbReference type="Proteomes" id="UP000030378">
    <property type="component" value="Unassembled WGS sequence"/>
</dbReference>
<dbReference type="Gene3D" id="3.40.1000.10">
    <property type="entry name" value="Mog1/PsbP, alpha/beta/alpha sandwich"/>
    <property type="match status" value="1"/>
</dbReference>
<protein>
    <submittedName>
        <fullName evidence="1">Uncharacterized protein</fullName>
    </submittedName>
</protein>
<dbReference type="SUPFAM" id="SSF55724">
    <property type="entry name" value="Mog1p/PsbP-like"/>
    <property type="match status" value="1"/>
</dbReference>
<evidence type="ECO:0000313" key="1">
    <source>
        <dbReference type="EMBL" id="PNO64544.1"/>
    </source>
</evidence>
<accession>A0AAP8PF91</accession>
<dbReference type="EMBL" id="JTBC02000011">
    <property type="protein sequence ID" value="PNO64544.1"/>
    <property type="molecule type" value="Genomic_DNA"/>
</dbReference>
<dbReference type="Pfam" id="PF08786">
    <property type="entry name" value="DcrB"/>
    <property type="match status" value="1"/>
</dbReference>
<name>A0AAP8PF91_SERMA</name>
<gene>
    <name evidence="1" type="ORF">MC70_020060</name>
</gene>
<proteinExistence type="predicted"/>